<dbReference type="SUPFAM" id="SSF47413">
    <property type="entry name" value="lambda repressor-like DNA-binding domains"/>
    <property type="match status" value="1"/>
</dbReference>
<gene>
    <name evidence="5" type="primary">cytR_2</name>
    <name evidence="5" type="ORF">BN1051_02872</name>
</gene>
<sequence length="352" mass="37337">MEKHARGAGIKEVAARAGVSAATVSRALSGNGRVSEATRRKVQQAADELGFVISYNASSLASGRSRNIGIVMPSVGRWYFSQVLEGAASALIEAGYDLTLYNTSDGPGHRESVLKEMLRRKRLDAVITVALRLTEEELGQLRAVDKPIVAIGGPLPETPTVRVDEFSISALATRHLISLGHRRIAHIGGGEELERDFRMGSTRQDGYLHAMAEAGIEVQPQWLASSEFSVAGGRTAAKRLLADPDTRVTGIFCAADEIAVGTLLAARELGLRVPEDLSVIGIDDHELAEVFGLTTIGQDPAGQGAAAVAAVLSLLQNRAPAPDLLHGYYPTEFVVRSSTAVPRTPAESDANA</sequence>
<dbReference type="PANTHER" id="PTHR30146">
    <property type="entry name" value="LACI-RELATED TRANSCRIPTIONAL REPRESSOR"/>
    <property type="match status" value="1"/>
</dbReference>
<evidence type="ECO:0000256" key="2">
    <source>
        <dbReference type="ARBA" id="ARBA00023125"/>
    </source>
</evidence>
<accession>A0A078MVQ1</accession>
<organism evidence="5">
    <name type="scientific">Arthrobacter saudimassiliensis</name>
    <dbReference type="NCBI Taxonomy" id="1461584"/>
    <lineage>
        <taxon>Bacteria</taxon>
        <taxon>Bacillati</taxon>
        <taxon>Actinomycetota</taxon>
        <taxon>Actinomycetes</taxon>
        <taxon>Micrococcales</taxon>
        <taxon>Micrococcaceae</taxon>
        <taxon>Arthrobacter</taxon>
    </lineage>
</organism>
<dbReference type="InterPro" id="IPR000843">
    <property type="entry name" value="HTH_LacI"/>
</dbReference>
<dbReference type="AlphaFoldDB" id="A0A078MVQ1"/>
<protein>
    <submittedName>
        <fullName evidence="5">HTH-type transcriptional repressor CytR</fullName>
    </submittedName>
</protein>
<dbReference type="PROSITE" id="PS00356">
    <property type="entry name" value="HTH_LACI_1"/>
    <property type="match status" value="1"/>
</dbReference>
<evidence type="ECO:0000256" key="1">
    <source>
        <dbReference type="ARBA" id="ARBA00023015"/>
    </source>
</evidence>
<reference evidence="5" key="1">
    <citation type="submission" date="2014-07" db="EMBL/GenBank/DDBJ databases">
        <authorList>
            <person name="Urmite Genomes Urmite Genomes"/>
        </authorList>
    </citation>
    <scope>NUCLEOTIDE SEQUENCE</scope>
    <source>
        <strain evidence="5">11W110_air</strain>
    </source>
</reference>
<dbReference type="PATRIC" id="fig|1461584.3.peg.2847"/>
<dbReference type="Gene3D" id="1.10.260.40">
    <property type="entry name" value="lambda repressor-like DNA-binding domains"/>
    <property type="match status" value="1"/>
</dbReference>
<keyword evidence="1" id="KW-0805">Transcription regulation</keyword>
<dbReference type="CDD" id="cd06267">
    <property type="entry name" value="PBP1_LacI_sugar_binding-like"/>
    <property type="match status" value="1"/>
</dbReference>
<dbReference type="InterPro" id="IPR010982">
    <property type="entry name" value="Lambda_DNA-bd_dom_sf"/>
</dbReference>
<evidence type="ECO:0000313" key="5">
    <source>
        <dbReference type="EMBL" id="CEA09502.1"/>
    </source>
</evidence>
<dbReference type="PROSITE" id="PS50932">
    <property type="entry name" value="HTH_LACI_2"/>
    <property type="match status" value="1"/>
</dbReference>
<dbReference type="Pfam" id="PF00356">
    <property type="entry name" value="LacI"/>
    <property type="match status" value="1"/>
</dbReference>
<name>A0A078MVQ1_9MICC</name>
<dbReference type="EMBL" id="LN483072">
    <property type="protein sequence ID" value="CEA09502.1"/>
    <property type="molecule type" value="Genomic_DNA"/>
</dbReference>
<dbReference type="CDD" id="cd01392">
    <property type="entry name" value="HTH_LacI"/>
    <property type="match status" value="1"/>
</dbReference>
<proteinExistence type="predicted"/>
<dbReference type="Pfam" id="PF13377">
    <property type="entry name" value="Peripla_BP_3"/>
    <property type="match status" value="1"/>
</dbReference>
<dbReference type="GO" id="GO:0000976">
    <property type="term" value="F:transcription cis-regulatory region binding"/>
    <property type="evidence" value="ECO:0007669"/>
    <property type="project" value="TreeGrafter"/>
</dbReference>
<evidence type="ECO:0000256" key="3">
    <source>
        <dbReference type="ARBA" id="ARBA00023163"/>
    </source>
</evidence>
<dbReference type="PANTHER" id="PTHR30146:SF153">
    <property type="entry name" value="LACTOSE OPERON REPRESSOR"/>
    <property type="match status" value="1"/>
</dbReference>
<keyword evidence="2" id="KW-0238">DNA-binding</keyword>
<dbReference type="InterPro" id="IPR028082">
    <property type="entry name" value="Peripla_BP_I"/>
</dbReference>
<feature type="domain" description="HTH lacI-type" evidence="4">
    <location>
        <begin position="8"/>
        <end position="62"/>
    </location>
</feature>
<keyword evidence="3" id="KW-0804">Transcription</keyword>
<dbReference type="SUPFAM" id="SSF53822">
    <property type="entry name" value="Periplasmic binding protein-like I"/>
    <property type="match status" value="1"/>
</dbReference>
<dbReference type="SMART" id="SM00354">
    <property type="entry name" value="HTH_LACI"/>
    <property type="match status" value="1"/>
</dbReference>
<evidence type="ECO:0000259" key="4">
    <source>
        <dbReference type="PROSITE" id="PS50932"/>
    </source>
</evidence>
<dbReference type="GO" id="GO:0003700">
    <property type="term" value="F:DNA-binding transcription factor activity"/>
    <property type="evidence" value="ECO:0007669"/>
    <property type="project" value="TreeGrafter"/>
</dbReference>
<dbReference type="Gene3D" id="3.40.50.2300">
    <property type="match status" value="2"/>
</dbReference>
<dbReference type="InterPro" id="IPR046335">
    <property type="entry name" value="LacI/GalR-like_sensor"/>
</dbReference>